<feature type="region of interest" description="Disordered" evidence="7">
    <location>
        <begin position="1"/>
        <end position="20"/>
    </location>
</feature>
<feature type="domain" description="PAC" evidence="9">
    <location>
        <begin position="90"/>
        <end position="146"/>
    </location>
</feature>
<dbReference type="Pfam" id="PF00990">
    <property type="entry name" value="GGDEF"/>
    <property type="match status" value="1"/>
</dbReference>
<dbReference type="NCBIfam" id="TIGR00229">
    <property type="entry name" value="sensory_box"/>
    <property type="match status" value="2"/>
</dbReference>
<evidence type="ECO:0000256" key="5">
    <source>
        <dbReference type="ARBA" id="ARBA00023134"/>
    </source>
</evidence>
<dbReference type="Gene3D" id="3.30.450.20">
    <property type="entry name" value="PAS domain"/>
    <property type="match status" value="3"/>
</dbReference>
<dbReference type="PANTHER" id="PTHR44757">
    <property type="entry name" value="DIGUANYLATE CYCLASE DGCP"/>
    <property type="match status" value="1"/>
</dbReference>
<dbReference type="SUPFAM" id="SSF55785">
    <property type="entry name" value="PYP-like sensor domain (PAS domain)"/>
    <property type="match status" value="3"/>
</dbReference>
<feature type="domain" description="EAL" evidence="10">
    <location>
        <begin position="559"/>
        <end position="812"/>
    </location>
</feature>
<dbReference type="CDD" id="cd01948">
    <property type="entry name" value="EAL"/>
    <property type="match status" value="1"/>
</dbReference>
<dbReference type="PROSITE" id="PS50112">
    <property type="entry name" value="PAS"/>
    <property type="match status" value="1"/>
</dbReference>
<feature type="domain" description="PAS" evidence="8">
    <location>
        <begin position="260"/>
        <end position="330"/>
    </location>
</feature>
<evidence type="ECO:0000256" key="6">
    <source>
        <dbReference type="ARBA" id="ARBA00034247"/>
    </source>
</evidence>
<keyword evidence="5" id="KW-0342">GTP-binding</keyword>
<dbReference type="PROSITE" id="PS50883">
    <property type="entry name" value="EAL"/>
    <property type="match status" value="1"/>
</dbReference>
<evidence type="ECO:0000259" key="10">
    <source>
        <dbReference type="PROSITE" id="PS50883"/>
    </source>
</evidence>
<dbReference type="SMART" id="SM00052">
    <property type="entry name" value="EAL"/>
    <property type="match status" value="1"/>
</dbReference>
<evidence type="ECO:0000259" key="11">
    <source>
        <dbReference type="PROSITE" id="PS50887"/>
    </source>
</evidence>
<dbReference type="InterPro" id="IPR043128">
    <property type="entry name" value="Rev_trsase/Diguanyl_cyclase"/>
</dbReference>
<dbReference type="InterPro" id="IPR000160">
    <property type="entry name" value="GGDEF_dom"/>
</dbReference>
<comment type="cofactor">
    <cofactor evidence="1">
        <name>Mg(2+)</name>
        <dbReference type="ChEBI" id="CHEBI:18420"/>
    </cofactor>
</comment>
<dbReference type="PROSITE" id="PS50887">
    <property type="entry name" value="GGDEF"/>
    <property type="match status" value="1"/>
</dbReference>
<protein>
    <recommendedName>
        <fullName evidence="3">diguanylate cyclase</fullName>
        <ecNumber evidence="3">2.7.7.65</ecNumber>
    </recommendedName>
</protein>
<evidence type="ECO:0000256" key="2">
    <source>
        <dbReference type="ARBA" id="ARBA00004665"/>
    </source>
</evidence>
<dbReference type="InterPro" id="IPR029787">
    <property type="entry name" value="Nucleotide_cyclase"/>
</dbReference>
<dbReference type="EC" id="2.7.7.65" evidence="3"/>
<dbReference type="CDD" id="cd00130">
    <property type="entry name" value="PAS"/>
    <property type="match status" value="2"/>
</dbReference>
<name>A0A3L0VXB4_ECOLX</name>
<dbReference type="CDD" id="cd01949">
    <property type="entry name" value="GGDEF"/>
    <property type="match status" value="1"/>
</dbReference>
<dbReference type="InterPro" id="IPR052155">
    <property type="entry name" value="Biofilm_reg_signaling"/>
</dbReference>
<dbReference type="SMART" id="SM00267">
    <property type="entry name" value="GGDEF"/>
    <property type="match status" value="1"/>
</dbReference>
<dbReference type="PANTHER" id="PTHR44757:SF2">
    <property type="entry name" value="BIOFILM ARCHITECTURE MAINTENANCE PROTEIN MBAA"/>
    <property type="match status" value="1"/>
</dbReference>
<reference evidence="12" key="1">
    <citation type="submission" date="2018-10" db="EMBL/GenBank/DDBJ databases">
        <authorList>
            <consortium name="NARMS: The National Antimicrobial Resistance Monitoring System"/>
        </authorList>
    </citation>
    <scope>NUCLEOTIDE SEQUENCE [LARGE SCALE GENOMIC DNA]</scope>
    <source>
        <strain evidence="12">CVM N17EC0388</strain>
    </source>
</reference>
<keyword evidence="4" id="KW-0547">Nucleotide-binding</keyword>
<dbReference type="FunFam" id="3.30.70.270:FF:000001">
    <property type="entry name" value="Diguanylate cyclase domain protein"/>
    <property type="match status" value="1"/>
</dbReference>
<proteinExistence type="predicted"/>
<dbReference type="InterPro" id="IPR001610">
    <property type="entry name" value="PAC"/>
</dbReference>
<dbReference type="PROSITE" id="PS50113">
    <property type="entry name" value="PAC"/>
    <property type="match status" value="2"/>
</dbReference>
<evidence type="ECO:0000259" key="8">
    <source>
        <dbReference type="PROSITE" id="PS50112"/>
    </source>
</evidence>
<evidence type="ECO:0000256" key="1">
    <source>
        <dbReference type="ARBA" id="ARBA00001946"/>
    </source>
</evidence>
<dbReference type="Gene3D" id="3.20.20.450">
    <property type="entry name" value="EAL domain"/>
    <property type="match status" value="1"/>
</dbReference>
<dbReference type="SUPFAM" id="SSF55073">
    <property type="entry name" value="Nucleotide cyclase"/>
    <property type="match status" value="1"/>
</dbReference>
<dbReference type="InterPro" id="IPR035919">
    <property type="entry name" value="EAL_sf"/>
</dbReference>
<evidence type="ECO:0000256" key="7">
    <source>
        <dbReference type="SAM" id="MobiDB-lite"/>
    </source>
</evidence>
<dbReference type="InterPro" id="IPR013656">
    <property type="entry name" value="PAS_4"/>
</dbReference>
<dbReference type="Pfam" id="PF00563">
    <property type="entry name" value="EAL"/>
    <property type="match status" value="1"/>
</dbReference>
<dbReference type="SUPFAM" id="SSF141868">
    <property type="entry name" value="EAL domain-like"/>
    <property type="match status" value="1"/>
</dbReference>
<comment type="catalytic activity">
    <reaction evidence="6">
        <text>2 GTP = 3',3'-c-di-GMP + 2 diphosphate</text>
        <dbReference type="Rhea" id="RHEA:24898"/>
        <dbReference type="ChEBI" id="CHEBI:33019"/>
        <dbReference type="ChEBI" id="CHEBI:37565"/>
        <dbReference type="ChEBI" id="CHEBI:58805"/>
        <dbReference type="EC" id="2.7.7.65"/>
    </reaction>
</comment>
<comment type="pathway">
    <text evidence="2">Purine metabolism; 3',5'-cyclic di-GMP biosynthesis.</text>
</comment>
<dbReference type="GO" id="GO:0052621">
    <property type="term" value="F:diguanylate cyclase activity"/>
    <property type="evidence" value="ECO:0007669"/>
    <property type="project" value="UniProtKB-EC"/>
</dbReference>
<dbReference type="EMBL" id="RNRV01000005">
    <property type="protein sequence ID" value="MHO03599.1"/>
    <property type="molecule type" value="Genomic_DNA"/>
</dbReference>
<dbReference type="InterPro" id="IPR001633">
    <property type="entry name" value="EAL_dom"/>
</dbReference>
<comment type="caution">
    <text evidence="12">The sequence shown here is derived from an EMBL/GenBank/DDBJ whole genome shotgun (WGS) entry which is preliminary data.</text>
</comment>
<feature type="domain" description="PAC" evidence="9">
    <location>
        <begin position="333"/>
        <end position="385"/>
    </location>
</feature>
<gene>
    <name evidence="12" type="ORF">D9F05_04310</name>
</gene>
<dbReference type="Gene3D" id="3.30.70.270">
    <property type="match status" value="1"/>
</dbReference>
<dbReference type="InterPro" id="IPR000700">
    <property type="entry name" value="PAS-assoc_C"/>
</dbReference>
<dbReference type="Pfam" id="PF13426">
    <property type="entry name" value="PAS_9"/>
    <property type="match status" value="1"/>
</dbReference>
<evidence type="ECO:0000259" key="9">
    <source>
        <dbReference type="PROSITE" id="PS50113"/>
    </source>
</evidence>
<sequence>MQEETSESMPDPPTPGQLNPNELQQLFELAPFGIGVFDRYFRCRSVNQTLADINGLSREDHYGKYLRDIVPTLAPVLEPLFQQIISSGIPQVELSLSGQTEAHQGQQRRWQAIYSPMLDEQGTPDGILTIVRDVTEQYEVQQRLQLAMSAGQIGVWEWHVAEDRLQFDGQVERLLGTAANQFQGGMDNFIKRFDPVSGEQLRTALNGTAPLHLTLSYLGPNQMRGWVDLHADHVAATDTQGRRIMGVIHDATDRCNQEDKLRQANVVFDTTAEGIIIMDGQRQIISVNPAFCNMTQYEPDEIVGKSPEAIMHPRRHTDIDYPWHTLLPGSHAWHGEMMCLRKDGDYFTSWQHVSAVYDSRHNTAHYVITFSDISAIRKAEAQLNHLAYHDPLTELGNRNLLQERLELEIKTAQLNRQQLALLFIDLDGFKLINDNLGHRAGDQLLKLLAGRIRQSLRHNDVAIRLGGDEFLVLIPYFEQQDELAQLAEQLLARLREPVELEYEQVAISASIGIALYPEHARSPDALVSAADNAMYEAKSQGRNGYLFYSPDMAEQTRERMSMEQGLIKAIDQHQLCILYQPMTDLANNRLSGLEALLRWQHPSEGMIAPARFIPVAEECGLIEQIGEWVMRTACQQGQAWLAAGLAVPRLSVNVSVREMRAIGYVERVAAILAETGFPAERLEIEVTESIIQRVDHSLQLFTRLKALGVQIAIDDFGTGFSSLSLLKSLPIDRIKIDQTFVQALPDDKHSRELCRTIINLADSLGMAVTAEGIETQAQRQFLQSLHCQEGQGYLFSHPLTEPHLAAQLTPRKGVWC</sequence>
<organism evidence="12">
    <name type="scientific">Escherichia coli</name>
    <dbReference type="NCBI Taxonomy" id="562"/>
    <lineage>
        <taxon>Bacteria</taxon>
        <taxon>Pseudomonadati</taxon>
        <taxon>Pseudomonadota</taxon>
        <taxon>Gammaproteobacteria</taxon>
        <taxon>Enterobacterales</taxon>
        <taxon>Enterobacteriaceae</taxon>
        <taxon>Escherichia</taxon>
    </lineage>
</organism>
<evidence type="ECO:0000313" key="12">
    <source>
        <dbReference type="EMBL" id="MHO03599.1"/>
    </source>
</evidence>
<dbReference type="InterPro" id="IPR035965">
    <property type="entry name" value="PAS-like_dom_sf"/>
</dbReference>
<accession>A0A3L0VXB4</accession>
<dbReference type="InterPro" id="IPR000014">
    <property type="entry name" value="PAS"/>
</dbReference>
<evidence type="ECO:0000256" key="3">
    <source>
        <dbReference type="ARBA" id="ARBA00012528"/>
    </source>
</evidence>
<dbReference type="GO" id="GO:0005525">
    <property type="term" value="F:GTP binding"/>
    <property type="evidence" value="ECO:0007669"/>
    <property type="project" value="UniProtKB-KW"/>
</dbReference>
<dbReference type="NCBIfam" id="TIGR00254">
    <property type="entry name" value="GGDEF"/>
    <property type="match status" value="1"/>
</dbReference>
<dbReference type="Pfam" id="PF08448">
    <property type="entry name" value="PAS_4"/>
    <property type="match status" value="1"/>
</dbReference>
<feature type="domain" description="GGDEF" evidence="11">
    <location>
        <begin position="417"/>
        <end position="550"/>
    </location>
</feature>
<dbReference type="AlphaFoldDB" id="A0A3L0VXB4"/>
<dbReference type="SMART" id="SM00086">
    <property type="entry name" value="PAC"/>
    <property type="match status" value="3"/>
</dbReference>
<evidence type="ECO:0000256" key="4">
    <source>
        <dbReference type="ARBA" id="ARBA00022741"/>
    </source>
</evidence>
<dbReference type="SMART" id="SM00091">
    <property type="entry name" value="PAS"/>
    <property type="match status" value="3"/>
</dbReference>